<keyword evidence="2" id="KW-0235">DNA replication</keyword>
<proteinExistence type="inferred from homology"/>
<accession>A0A1P8VIT5</accession>
<sequence length="1124" mass="129039">MADENEVTVNAPVQSAGWLYFLPKNKELIELIASVSLIDKHEDVVISPLLSNLLVENDLQMTSKTPTLFYNDSIVTKMCALFPYSFLFYGTEDIIKLAEDHGDLKDLCRNVRKKTGLQEFEPLSKKETNIKDLCTDLNLNSEEVMCHVTFGIGFKELVYYGLMIPCIEEKKEVQIGEWTAIKVPLYSYSLFENGDFEKFEPDNYSDFVNENGFYNGNLSKTLFYFIFTSWATSLRFTDTKHLIKAGLHQFINDEEQTVKLTMYKTYHGISNQKINPMEKDYLLLTDAIITELTFSYSSEYFNSFYDTNNLMNFNEWPIIKEACDHETKLKNLNEFKLHLTSHVGAALFANNSILYCNRIAYASQNKQNDNSVTHENLLKSIYLCNSLGSINDDYYTSTKTLVKNDNVLKEDKYGLTHLAYACATSEQLLSHVVWCLNRMSIYSSGGGPCETFNHIVNSSSGLCDYCHGRCCQSCIGTAMVRVGNRFPVIPKQPKKEPIVITMFARNYAEVDALGSFGRKSNMEQREMKDGQSAPSLDRIQYINNILEYCKRNSLMDVVSGSDTLNFRNRKEFINMIKGLIQCVDESVLNMISEMRRTQTFKDQIDNTVQSFNLETNPYSLVFSPFLTFCYFKVMLVVLQHLALTVATGYVVDRPCTGNNITRWVSQQFQTIYGSFTASHFKKGFFNMKTFKIKNPSQTENIMNFQLYRSGNYTKLSMPVKMYKLTFHCLRDFRVKNRPINRGPKSPHSPNFFKRPSKQKKNPIGGCLSFLLFKYHEKLFPGCSMSCLELWQKIFQNALPKSVDIGCVEEFDFFLRNIISITEEYDNCDLMDVQPESMSMFIECLFHNKFLNAVGHKEYIVSLHGLVTKIVPSNYSYFPILINSRPKFTSVNEYLLFCKKLKIEGVPPPLISTLVKESNFQSIFPQKSIVTFGLSIEKFVSLASKEFFHFGQFGYISGTGVDRHLNSSSFGMQDYKFLRQKYLIATKLMCVLAKKVKREMIMFDAETVRSKIMSIIESPSYGVNPEFLIIAEIMKDKYEKPSLDDLCFFVDGKEELVNSISNRIDELLEKNVTDFSLNNILDAVGENGNNAVTYDFSSIFTDDEQIVTDQTNELDDEPLTKKSRL</sequence>
<evidence type="ECO:0000256" key="1">
    <source>
        <dbReference type="ARBA" id="ARBA00022562"/>
    </source>
</evidence>
<dbReference type="OrthoDB" id="176at10239"/>
<dbReference type="HAMAP" id="MF_04007">
    <property type="entry name" value="HSV_DNBI"/>
    <property type="match status" value="1"/>
</dbReference>
<organism evidence="4">
    <name type="scientific">Murid betaherpesvirus 3</name>
    <dbReference type="NCBI Taxonomy" id="2560603"/>
    <lineage>
        <taxon>Viruses</taxon>
        <taxon>Duplodnaviria</taxon>
        <taxon>Heunggongvirae</taxon>
        <taxon>Peploviricota</taxon>
        <taxon>Herviviricetes</taxon>
        <taxon>Herpesvirales</taxon>
        <taxon>Orthoherpesviridae</taxon>
        <taxon>Betaherpesvirinae</taxon>
        <taxon>Roseolovirus</taxon>
        <taxon>Roseolovirus muridbeta3</taxon>
    </lineage>
</organism>
<dbReference type="Gene3D" id="1.20.190.40">
    <property type="entry name" value="Viral ssDNA binding protein, head domain"/>
    <property type="match status" value="1"/>
</dbReference>
<reference evidence="4" key="1">
    <citation type="submission" date="2016-12" db="EMBL/GenBank/DDBJ databases">
        <title>A murine herpesvirus closely related to ubiquitous human herpesviruses causes T-cell depletion.</title>
        <authorList>
            <person name="Patel S.J."/>
            <person name="Zhao G."/>
            <person name="Penna V.R."/>
            <person name="Park E."/>
            <person name="Lauron E.J."/>
            <person name="Harvey I.B."/>
            <person name="Beatty W.L."/>
            <person name="Plougastel-Douglas B."/>
            <person name="Poursine-Laurent J."/>
            <person name="Fremont D.H."/>
            <person name="Wang D."/>
            <person name="Yokoyama W.M."/>
        </authorList>
    </citation>
    <scope>NUCLEOTIDE SEQUENCE [LARGE SCALE GENOMIC DNA]</scope>
    <source>
        <strain evidence="4">YOK1</strain>
    </source>
</reference>
<evidence type="ECO:0000256" key="3">
    <source>
        <dbReference type="ARBA" id="ARBA00023125"/>
    </source>
</evidence>
<dbReference type="GO" id="GO:0042025">
    <property type="term" value="C:host cell nucleus"/>
    <property type="evidence" value="ECO:0007669"/>
    <property type="project" value="InterPro"/>
</dbReference>
<keyword evidence="3" id="KW-0238">DNA-binding</keyword>
<dbReference type="EMBL" id="KY355735">
    <property type="protein sequence ID" value="APZ76270.1"/>
    <property type="molecule type" value="Genomic_DNA"/>
</dbReference>
<dbReference type="SUPFAM" id="SSF118208">
    <property type="entry name" value="Viral ssDNA binding protein"/>
    <property type="match status" value="1"/>
</dbReference>
<gene>
    <name evidence="4" type="primary">ORF55</name>
    <name evidence="4" type="ORF">MRV_0059</name>
</gene>
<evidence type="ECO:0000313" key="4">
    <source>
        <dbReference type="EMBL" id="APZ76270.1"/>
    </source>
</evidence>
<name>A0A1P8VIT5_9BETA</name>
<dbReference type="Pfam" id="PF00747">
    <property type="entry name" value="Viral_DNA_bp"/>
    <property type="match status" value="1"/>
</dbReference>
<dbReference type="InterPro" id="IPR000635">
    <property type="entry name" value="Viral_ssDNA-bd"/>
</dbReference>
<evidence type="ECO:0000313" key="5">
    <source>
        <dbReference type="Proteomes" id="UP000202182"/>
    </source>
</evidence>
<dbReference type="InterPro" id="IPR043031">
    <property type="entry name" value="Viral_ssDBP_head"/>
</dbReference>
<keyword evidence="5" id="KW-1185">Reference proteome</keyword>
<dbReference type="KEGG" id="vg:30999396"/>
<dbReference type="Proteomes" id="UP000202182">
    <property type="component" value="Segment"/>
</dbReference>
<dbReference type="InterPro" id="IPR035989">
    <property type="entry name" value="DBP_sf"/>
</dbReference>
<protein>
    <submittedName>
        <fullName evidence="4">Single stranded DNA binding protein</fullName>
    </submittedName>
</protein>
<keyword evidence="1" id="KW-1048">Host nucleus</keyword>
<dbReference type="GO" id="GO:0006260">
    <property type="term" value="P:DNA replication"/>
    <property type="evidence" value="ECO:0007669"/>
    <property type="project" value="UniProtKB-KW"/>
</dbReference>
<evidence type="ECO:0000256" key="2">
    <source>
        <dbReference type="ARBA" id="ARBA00022705"/>
    </source>
</evidence>
<dbReference type="GO" id="GO:0003697">
    <property type="term" value="F:single-stranded DNA binding"/>
    <property type="evidence" value="ECO:0007669"/>
    <property type="project" value="InterPro"/>
</dbReference>